<evidence type="ECO:0000313" key="2">
    <source>
        <dbReference type="EMBL" id="RJL09753.1"/>
    </source>
</evidence>
<keyword evidence="2" id="KW-0067">ATP-binding</keyword>
<dbReference type="SMART" id="SM00382">
    <property type="entry name" value="AAA"/>
    <property type="match status" value="1"/>
</dbReference>
<evidence type="ECO:0000259" key="1">
    <source>
        <dbReference type="SMART" id="SM00382"/>
    </source>
</evidence>
<dbReference type="InterPro" id="IPR003959">
    <property type="entry name" value="ATPase_AAA_core"/>
</dbReference>
<dbReference type="Pfam" id="PF00004">
    <property type="entry name" value="AAA"/>
    <property type="match status" value="1"/>
</dbReference>
<dbReference type="CDD" id="cd19481">
    <property type="entry name" value="RecA-like_protease"/>
    <property type="match status" value="1"/>
</dbReference>
<protein>
    <submittedName>
        <fullName evidence="2">ATP-binding protein</fullName>
    </submittedName>
</protein>
<dbReference type="EMBL" id="QZEW01000064">
    <property type="protein sequence ID" value="RJL09753.1"/>
    <property type="molecule type" value="Genomic_DNA"/>
</dbReference>
<feature type="non-terminal residue" evidence="2">
    <location>
        <position position="1"/>
    </location>
</feature>
<comment type="caution">
    <text evidence="2">The sequence shown here is derived from an EMBL/GenBank/DDBJ whole genome shotgun (WGS) entry which is preliminary data.</text>
</comment>
<organism evidence="2 3">
    <name type="scientific">Paracoccus siganidrum</name>
    <dbReference type="NCBI Taxonomy" id="1276757"/>
    <lineage>
        <taxon>Bacteria</taxon>
        <taxon>Pseudomonadati</taxon>
        <taxon>Pseudomonadota</taxon>
        <taxon>Alphaproteobacteria</taxon>
        <taxon>Rhodobacterales</taxon>
        <taxon>Paracoccaceae</taxon>
        <taxon>Paracoccus</taxon>
    </lineage>
</organism>
<dbReference type="SUPFAM" id="SSF52540">
    <property type="entry name" value="P-loop containing nucleoside triphosphate hydrolases"/>
    <property type="match status" value="1"/>
</dbReference>
<accession>A0A419A4Q0</accession>
<keyword evidence="3" id="KW-1185">Reference proteome</keyword>
<dbReference type="PANTHER" id="PTHR46411:SF3">
    <property type="entry name" value="AAA+ ATPASE DOMAIN-CONTAINING PROTEIN"/>
    <property type="match status" value="1"/>
</dbReference>
<proteinExistence type="predicted"/>
<dbReference type="GO" id="GO:0005524">
    <property type="term" value="F:ATP binding"/>
    <property type="evidence" value="ECO:0007669"/>
    <property type="project" value="UniProtKB-KW"/>
</dbReference>
<keyword evidence="2" id="KW-0547">Nucleotide-binding</keyword>
<feature type="domain" description="AAA+ ATPase" evidence="1">
    <location>
        <begin position="293"/>
        <end position="425"/>
    </location>
</feature>
<dbReference type="AlphaFoldDB" id="A0A419A4Q0"/>
<dbReference type="OrthoDB" id="7438987at2"/>
<dbReference type="GO" id="GO:0016887">
    <property type="term" value="F:ATP hydrolysis activity"/>
    <property type="evidence" value="ECO:0007669"/>
    <property type="project" value="InterPro"/>
</dbReference>
<dbReference type="PANTHER" id="PTHR46411">
    <property type="entry name" value="FAMILY ATPASE, PUTATIVE-RELATED"/>
    <property type="match status" value="1"/>
</dbReference>
<dbReference type="Proteomes" id="UP000283587">
    <property type="component" value="Unassembled WGS sequence"/>
</dbReference>
<dbReference type="InterPro" id="IPR003593">
    <property type="entry name" value="AAA+_ATPase"/>
</dbReference>
<reference evidence="3" key="1">
    <citation type="submission" date="2018-09" db="EMBL/GenBank/DDBJ databases">
        <title>Paracoccus onubensis nov. sp. a moderate halophilic bacterium isolated from Gruta de las Maravillas (Aracena, Spain).</title>
        <authorList>
            <person name="Jurado V."/>
            <person name="Gutierrez-Patricio S."/>
            <person name="Gonzalez-Pimentel J.L."/>
            <person name="Miller A.Z."/>
            <person name="Laiz L."/>
            <person name="Saiz-Jimenez C."/>
        </authorList>
    </citation>
    <scope>NUCLEOTIDE SEQUENCE [LARGE SCALE GENOMIC DNA]</scope>
    <source>
        <strain evidence="3">DSM 26381</strain>
    </source>
</reference>
<sequence length="509" mass="54637">HWSALTPDRPLLRWQLLRAGHAPLMADAPLMLEPRLLHALMGAGSADSVLEPWGRRLGAPQPLSAAQRAVAAELAQLLGRQPVQLIGPRTGDRDAVLRCAGAGRSLWRLDAIPADPAALLQLARLIERESVLTGMIPVLDAGSEPARRLALALDAAFVLTGTEAWHGLDRPARTLALPPTDFAARRELWRAAAPDAAPEGLDRLANDFALDALAIAEIGAACDGTGQMRDMARLRCRVPLDGLAARRRPLTEWDDLALRPAQRAALQALAERVRRQPRVLHDWGYARASGRGNGTVALFTGPSGTGKTLASEAVAAALDLDLLHVDLGQVVSKWLGETEKNLDRIFDAAAQGGAVLLFDEADALFGKRGEVRDSRDRHANMEISFLLQRIEAHDGLVILTTNQQQALDDAFLRRIAVIVQFPFPDAELRRDIWTRSHPAAAPVLGLDAGRLAQIAVSGGEIRNIALGAAFGAAGREADAIGMDDLLAAADRELAKLGRPRSGRKDGGQR</sequence>
<dbReference type="InterPro" id="IPR027417">
    <property type="entry name" value="P-loop_NTPase"/>
</dbReference>
<dbReference type="RefSeq" id="WP_147393107.1">
    <property type="nucleotide sequence ID" value="NZ_QZEW01000064.1"/>
</dbReference>
<name>A0A419A4Q0_9RHOB</name>
<gene>
    <name evidence="2" type="ORF">D3P05_14735</name>
</gene>
<dbReference type="Gene3D" id="3.40.50.300">
    <property type="entry name" value="P-loop containing nucleotide triphosphate hydrolases"/>
    <property type="match status" value="1"/>
</dbReference>
<evidence type="ECO:0000313" key="3">
    <source>
        <dbReference type="Proteomes" id="UP000283587"/>
    </source>
</evidence>